<gene>
    <name evidence="2" type="ORF">PGQ11_007571</name>
</gene>
<protein>
    <recommendedName>
        <fullName evidence="1">DUF7587 domain-containing protein</fullName>
    </recommendedName>
</protein>
<evidence type="ECO:0000259" key="1">
    <source>
        <dbReference type="Pfam" id="PF24494"/>
    </source>
</evidence>
<reference evidence="2 3" key="1">
    <citation type="journal article" date="2024" name="IMA Fungus">
        <title>Apiospora arundinis, a panoply of carbohydrate-active enzymes and secondary metabolites.</title>
        <authorList>
            <person name="Sorensen T."/>
            <person name="Petersen C."/>
            <person name="Muurmann A.T."/>
            <person name="Christiansen J.V."/>
            <person name="Brundto M.L."/>
            <person name="Overgaard C.K."/>
            <person name="Boysen A.T."/>
            <person name="Wollenberg R.D."/>
            <person name="Larsen T.O."/>
            <person name="Sorensen J.L."/>
            <person name="Nielsen K.L."/>
            <person name="Sondergaard T.E."/>
        </authorList>
    </citation>
    <scope>NUCLEOTIDE SEQUENCE [LARGE SCALE GENOMIC DNA]</scope>
    <source>
        <strain evidence="2 3">AAU 773</strain>
    </source>
</reference>
<organism evidence="2 3">
    <name type="scientific">Apiospora arundinis</name>
    <dbReference type="NCBI Taxonomy" id="335852"/>
    <lineage>
        <taxon>Eukaryota</taxon>
        <taxon>Fungi</taxon>
        <taxon>Dikarya</taxon>
        <taxon>Ascomycota</taxon>
        <taxon>Pezizomycotina</taxon>
        <taxon>Sordariomycetes</taxon>
        <taxon>Xylariomycetidae</taxon>
        <taxon>Amphisphaeriales</taxon>
        <taxon>Apiosporaceae</taxon>
        <taxon>Apiospora</taxon>
    </lineage>
</organism>
<comment type="caution">
    <text evidence="2">The sequence shown here is derived from an EMBL/GenBank/DDBJ whole genome shotgun (WGS) entry which is preliminary data.</text>
</comment>
<name>A0ABR2IVY1_9PEZI</name>
<evidence type="ECO:0000313" key="2">
    <source>
        <dbReference type="EMBL" id="KAK8868993.1"/>
    </source>
</evidence>
<dbReference type="EMBL" id="JAPCWZ010000004">
    <property type="protein sequence ID" value="KAK8868993.1"/>
    <property type="molecule type" value="Genomic_DNA"/>
</dbReference>
<evidence type="ECO:0000313" key="3">
    <source>
        <dbReference type="Proteomes" id="UP001390339"/>
    </source>
</evidence>
<accession>A0ABR2IVY1</accession>
<feature type="domain" description="DUF7587" evidence="1">
    <location>
        <begin position="59"/>
        <end position="164"/>
    </location>
</feature>
<dbReference type="Proteomes" id="UP001390339">
    <property type="component" value="Unassembled WGS sequence"/>
</dbReference>
<dbReference type="InterPro" id="IPR056009">
    <property type="entry name" value="DUF7587"/>
</dbReference>
<keyword evidence="3" id="KW-1185">Reference proteome</keyword>
<proteinExistence type="predicted"/>
<sequence>MSMPKNYEINIIFITPPGAMEASMIYTRAYSSNSDRRLVSGKGQQLPSLDEEYPFLCPSSLELEFRNHCKRWSKLPTALVSTSSRILDTIKRAYELWQDGEDAESVWVVFIETPWEKEDMVTRIHHAEALAAQYGHPRPKLFHYEFLFEWTIPRRWVKYKVSLETLMDRGLDWAKYFLGPKLTSSSNMGNLIKKPSRISLDDLRREELSMTQYHETPWDIGLSMGCITKCFGARAPLGWITKQLFIDLFRPDYS</sequence>
<dbReference type="Pfam" id="PF24494">
    <property type="entry name" value="DUF7587"/>
    <property type="match status" value="1"/>
</dbReference>